<sequence length="123" mass="13931">MFTTPMLCVKERNFVGENVPLLFVGDRGYGIHSAIKEYMRCGGAWEAKKHSHHCPVIITNDHNTSQTRLLAYSKMSHLQKLLVAKKNKQHLRSVNESKTEKLKTLAKAFCARNTFDPASSTEL</sequence>
<proteinExistence type="predicted"/>
<dbReference type="OrthoDB" id="2289379at2759"/>
<reference evidence="2" key="1">
    <citation type="submission" date="2013-05" db="EMBL/GenBank/DDBJ databases">
        <title>The Genome sequence of Mucor circinelloides f. circinelloides 1006PhL.</title>
        <authorList>
            <consortium name="The Broad Institute Genomics Platform"/>
            <person name="Cuomo C."/>
            <person name="Earl A."/>
            <person name="Findley K."/>
            <person name="Lee S.C."/>
            <person name="Walker B."/>
            <person name="Young S."/>
            <person name="Zeng Q."/>
            <person name="Gargeya S."/>
            <person name="Fitzgerald M."/>
            <person name="Haas B."/>
            <person name="Abouelleil A."/>
            <person name="Allen A.W."/>
            <person name="Alvarado L."/>
            <person name="Arachchi H.M."/>
            <person name="Berlin A.M."/>
            <person name="Chapman S.B."/>
            <person name="Gainer-Dewar J."/>
            <person name="Goldberg J."/>
            <person name="Griggs A."/>
            <person name="Gujja S."/>
            <person name="Hansen M."/>
            <person name="Howarth C."/>
            <person name="Imamovic A."/>
            <person name="Ireland A."/>
            <person name="Larimer J."/>
            <person name="McCowan C."/>
            <person name="Murphy C."/>
            <person name="Pearson M."/>
            <person name="Poon T.W."/>
            <person name="Priest M."/>
            <person name="Roberts A."/>
            <person name="Saif S."/>
            <person name="Shea T."/>
            <person name="Sisk P."/>
            <person name="Sykes S."/>
            <person name="Wortman J."/>
            <person name="Nusbaum C."/>
            <person name="Birren B."/>
        </authorList>
    </citation>
    <scope>NUCLEOTIDE SEQUENCE [LARGE SCALE GENOMIC DNA]</scope>
    <source>
        <strain evidence="2">1006PhL</strain>
    </source>
</reference>
<dbReference type="Proteomes" id="UP000014254">
    <property type="component" value="Unassembled WGS sequence"/>
</dbReference>
<gene>
    <name evidence="1" type="ORF">HMPREF1544_03011</name>
</gene>
<protein>
    <submittedName>
        <fullName evidence="1">Uncharacterized protein</fullName>
    </submittedName>
</protein>
<dbReference type="STRING" id="1220926.S2JNR0"/>
<dbReference type="AlphaFoldDB" id="S2JNR0"/>
<dbReference type="EMBL" id="KE123924">
    <property type="protein sequence ID" value="EPB90177.1"/>
    <property type="molecule type" value="Genomic_DNA"/>
</dbReference>
<name>S2JNR0_MUCC1</name>
<dbReference type="VEuPathDB" id="FungiDB:HMPREF1544_03011"/>
<evidence type="ECO:0000313" key="1">
    <source>
        <dbReference type="EMBL" id="EPB90177.1"/>
    </source>
</evidence>
<organism evidence="1 2">
    <name type="scientific">Mucor circinelloides f. circinelloides (strain 1006PhL)</name>
    <name type="common">Mucormycosis agent</name>
    <name type="synonym">Calyptromyces circinelloides</name>
    <dbReference type="NCBI Taxonomy" id="1220926"/>
    <lineage>
        <taxon>Eukaryota</taxon>
        <taxon>Fungi</taxon>
        <taxon>Fungi incertae sedis</taxon>
        <taxon>Mucoromycota</taxon>
        <taxon>Mucoromycotina</taxon>
        <taxon>Mucoromycetes</taxon>
        <taxon>Mucorales</taxon>
        <taxon>Mucorineae</taxon>
        <taxon>Mucoraceae</taxon>
        <taxon>Mucor</taxon>
    </lineage>
</organism>
<keyword evidence="2" id="KW-1185">Reference proteome</keyword>
<dbReference type="InParanoid" id="S2JNR0"/>
<accession>S2JNR0</accession>
<evidence type="ECO:0000313" key="2">
    <source>
        <dbReference type="Proteomes" id="UP000014254"/>
    </source>
</evidence>